<name>A0A382AW73_9ZZZZ</name>
<sequence>VTGTLDRKEYLPDLISNTVDSGSTVNVELVLVDGGSTDGTIEYLEQLNHPNIKLIKYGQRSSYPHYMNLGVKNASYDLICQWNDDVLLINSWDQVLDQIDDEHDAYLFNWKTGRVSDMTDPNWQRCEYMRDNNWIIINNADYKYPQMMGEQNGE</sequence>
<dbReference type="SUPFAM" id="SSF53448">
    <property type="entry name" value="Nucleotide-diphospho-sugar transferases"/>
    <property type="match status" value="1"/>
</dbReference>
<accession>A0A382AW73</accession>
<dbReference type="AlphaFoldDB" id="A0A382AW73"/>
<feature type="non-terminal residue" evidence="2">
    <location>
        <position position="1"/>
    </location>
</feature>
<dbReference type="InterPro" id="IPR001173">
    <property type="entry name" value="Glyco_trans_2-like"/>
</dbReference>
<protein>
    <recommendedName>
        <fullName evidence="1">Glycosyltransferase 2-like domain-containing protein</fullName>
    </recommendedName>
</protein>
<proteinExistence type="predicted"/>
<dbReference type="Pfam" id="PF00535">
    <property type="entry name" value="Glycos_transf_2"/>
    <property type="match status" value="1"/>
</dbReference>
<organism evidence="2">
    <name type="scientific">marine metagenome</name>
    <dbReference type="NCBI Taxonomy" id="408172"/>
    <lineage>
        <taxon>unclassified sequences</taxon>
        <taxon>metagenomes</taxon>
        <taxon>ecological metagenomes</taxon>
    </lineage>
</organism>
<feature type="non-terminal residue" evidence="2">
    <location>
        <position position="154"/>
    </location>
</feature>
<dbReference type="Gene3D" id="3.90.550.10">
    <property type="entry name" value="Spore Coat Polysaccharide Biosynthesis Protein SpsA, Chain A"/>
    <property type="match status" value="1"/>
</dbReference>
<evidence type="ECO:0000259" key="1">
    <source>
        <dbReference type="Pfam" id="PF00535"/>
    </source>
</evidence>
<evidence type="ECO:0000313" key="2">
    <source>
        <dbReference type="EMBL" id="SVB05796.1"/>
    </source>
</evidence>
<dbReference type="InterPro" id="IPR029044">
    <property type="entry name" value="Nucleotide-diphossugar_trans"/>
</dbReference>
<dbReference type="EMBL" id="UINC01027113">
    <property type="protein sequence ID" value="SVB05796.1"/>
    <property type="molecule type" value="Genomic_DNA"/>
</dbReference>
<feature type="domain" description="Glycosyltransferase 2-like" evidence="1">
    <location>
        <begin position="5"/>
        <end position="124"/>
    </location>
</feature>
<reference evidence="2" key="1">
    <citation type="submission" date="2018-05" db="EMBL/GenBank/DDBJ databases">
        <authorList>
            <person name="Lanie J.A."/>
            <person name="Ng W.-L."/>
            <person name="Kazmierczak K.M."/>
            <person name="Andrzejewski T.M."/>
            <person name="Davidsen T.M."/>
            <person name="Wayne K.J."/>
            <person name="Tettelin H."/>
            <person name="Glass J.I."/>
            <person name="Rusch D."/>
            <person name="Podicherti R."/>
            <person name="Tsui H.-C.T."/>
            <person name="Winkler M.E."/>
        </authorList>
    </citation>
    <scope>NUCLEOTIDE SEQUENCE</scope>
</reference>
<gene>
    <name evidence="2" type="ORF">METZ01_LOCUS158650</name>
</gene>